<comment type="caution">
    <text evidence="2">The sequence shown here is derived from an EMBL/GenBank/DDBJ whole genome shotgun (WGS) entry which is preliminary data.</text>
</comment>
<evidence type="ECO:0000313" key="3">
    <source>
        <dbReference type="Proteomes" id="UP000004836"/>
    </source>
</evidence>
<dbReference type="InterPro" id="IPR027373">
    <property type="entry name" value="RHH_dom"/>
</dbReference>
<dbReference type="InterPro" id="IPR038268">
    <property type="entry name" value="RHH_sf"/>
</dbReference>
<name>J9DIU7_9PROT</name>
<evidence type="ECO:0000313" key="2">
    <source>
        <dbReference type="EMBL" id="EJW21998.1"/>
    </source>
</evidence>
<gene>
    <name evidence="2" type="ORF">IMCC14465_03920</name>
</gene>
<organism evidence="2 3">
    <name type="scientific">alpha proteobacterium IMCC14465</name>
    <dbReference type="NCBI Taxonomy" id="1220535"/>
    <lineage>
        <taxon>Bacteria</taxon>
        <taxon>Pseudomonadati</taxon>
        <taxon>Pseudomonadota</taxon>
        <taxon>Alphaproteobacteria</taxon>
        <taxon>PS1 clade</taxon>
    </lineage>
</organism>
<dbReference type="eggNOG" id="COG4321">
    <property type="taxonomic scope" value="Bacteria"/>
</dbReference>
<protein>
    <recommendedName>
        <fullName evidence="1">Ribbon-helix-helix domain-containing protein</fullName>
    </recommendedName>
</protein>
<dbReference type="STRING" id="1220535.IMCC14465_03920"/>
<keyword evidence="3" id="KW-1185">Reference proteome</keyword>
<feature type="domain" description="Ribbon-helix-helix" evidence="1">
    <location>
        <begin position="12"/>
        <end position="74"/>
    </location>
</feature>
<evidence type="ECO:0000259" key="1">
    <source>
        <dbReference type="Pfam" id="PF13467"/>
    </source>
</evidence>
<reference evidence="2 3" key="1">
    <citation type="journal article" date="2012" name="J. Bacteriol.">
        <title>Genome Sequence of Strain IMCC14465, Isolated from the East Sea, Belonging to the PS1 Clade of Alphaproteobacteria.</title>
        <authorList>
            <person name="Yang S.J."/>
            <person name="Kang I."/>
            <person name="Cho J.C."/>
        </authorList>
    </citation>
    <scope>NUCLEOTIDE SEQUENCE [LARGE SCALE GENOMIC DNA]</scope>
    <source>
        <strain evidence="2 3">IMCC14465</strain>
    </source>
</reference>
<accession>J9DIU7</accession>
<dbReference type="Proteomes" id="UP000004836">
    <property type="component" value="Unassembled WGS sequence"/>
</dbReference>
<dbReference type="Pfam" id="PF13467">
    <property type="entry name" value="RHH_4"/>
    <property type="match status" value="1"/>
</dbReference>
<dbReference type="Gene3D" id="1.10.3990.20">
    <property type="entry name" value="protein bp1543"/>
    <property type="match status" value="1"/>
</dbReference>
<dbReference type="AlphaFoldDB" id="J9DIU7"/>
<dbReference type="EMBL" id="ALYF01000002">
    <property type="protein sequence ID" value="EJW21998.1"/>
    <property type="molecule type" value="Genomic_DNA"/>
</dbReference>
<sequence>MDKFQDKMADKPKKRSIMIAGHATSISLETPFWEAIRYIAAQRHMSPQDLIAEIDKTKRMASLSSAIRVYILSWYQDKERQT</sequence>
<proteinExistence type="predicted"/>